<feature type="compositionally biased region" description="Basic and acidic residues" evidence="1">
    <location>
        <begin position="215"/>
        <end position="226"/>
    </location>
</feature>
<accession>A0ABQ5E5L9</accession>
<organism evidence="2 3">
    <name type="scientific">Tanacetum coccineum</name>
    <dbReference type="NCBI Taxonomy" id="301880"/>
    <lineage>
        <taxon>Eukaryota</taxon>
        <taxon>Viridiplantae</taxon>
        <taxon>Streptophyta</taxon>
        <taxon>Embryophyta</taxon>
        <taxon>Tracheophyta</taxon>
        <taxon>Spermatophyta</taxon>
        <taxon>Magnoliopsida</taxon>
        <taxon>eudicotyledons</taxon>
        <taxon>Gunneridae</taxon>
        <taxon>Pentapetalae</taxon>
        <taxon>asterids</taxon>
        <taxon>campanulids</taxon>
        <taxon>Asterales</taxon>
        <taxon>Asteraceae</taxon>
        <taxon>Asteroideae</taxon>
        <taxon>Anthemideae</taxon>
        <taxon>Anthemidinae</taxon>
        <taxon>Tanacetum</taxon>
    </lineage>
</organism>
<evidence type="ECO:0000256" key="1">
    <source>
        <dbReference type="SAM" id="MobiDB-lite"/>
    </source>
</evidence>
<dbReference type="EMBL" id="BQNB010015961">
    <property type="protein sequence ID" value="GJT46147.1"/>
    <property type="molecule type" value="Genomic_DNA"/>
</dbReference>
<dbReference type="Proteomes" id="UP001151760">
    <property type="component" value="Unassembled WGS sequence"/>
</dbReference>
<evidence type="ECO:0000313" key="3">
    <source>
        <dbReference type="Proteomes" id="UP001151760"/>
    </source>
</evidence>
<feature type="region of interest" description="Disordered" evidence="1">
    <location>
        <begin position="215"/>
        <end position="247"/>
    </location>
</feature>
<gene>
    <name evidence="2" type="ORF">Tco_0954862</name>
</gene>
<sequence length="321" mass="36490">MRNKPPTKAQKRNTMSTYLKNMARYKHNQLKNKSFDIQKLFDKAMKRVNTFVDMDTDLVEGSEVRAEGSEIRADGSSKMYLVFSHMLKSFDREDLETLYKLVKAKYGSIRPVEDLDLVLYGDLKTMFEPHVEDNATAKVKTVNGEVQLQALVDGKKLIITEASLRRDLQLNDKQRTNFFPNATIFEELPRMGLLWHKDKEVEARKNVPKRLVEVQKAHDSMERKEGFGGGGLKSKAEKDDGSNKRAPSAGDYFINKASMHQSDVLINARTSKYSVIDKEITFVLFKDLCEIVSCVVLNSKAEDALMGTVSKGRNQKLALIQ</sequence>
<evidence type="ECO:0000313" key="2">
    <source>
        <dbReference type="EMBL" id="GJT46147.1"/>
    </source>
</evidence>
<proteinExistence type="predicted"/>
<comment type="caution">
    <text evidence="2">The sequence shown here is derived from an EMBL/GenBank/DDBJ whole genome shotgun (WGS) entry which is preliminary data.</text>
</comment>
<keyword evidence="3" id="KW-1185">Reference proteome</keyword>
<reference evidence="2" key="2">
    <citation type="submission" date="2022-01" db="EMBL/GenBank/DDBJ databases">
        <authorList>
            <person name="Yamashiro T."/>
            <person name="Shiraishi A."/>
            <person name="Satake H."/>
            <person name="Nakayama K."/>
        </authorList>
    </citation>
    <scope>NUCLEOTIDE SEQUENCE</scope>
</reference>
<protein>
    <submittedName>
        <fullName evidence="2">Uncharacterized protein</fullName>
    </submittedName>
</protein>
<reference evidence="2" key="1">
    <citation type="journal article" date="2022" name="Int. J. Mol. Sci.">
        <title>Draft Genome of Tanacetum Coccineum: Genomic Comparison of Closely Related Tanacetum-Family Plants.</title>
        <authorList>
            <person name="Yamashiro T."/>
            <person name="Shiraishi A."/>
            <person name="Nakayama K."/>
            <person name="Satake H."/>
        </authorList>
    </citation>
    <scope>NUCLEOTIDE SEQUENCE</scope>
</reference>
<feature type="compositionally biased region" description="Basic and acidic residues" evidence="1">
    <location>
        <begin position="234"/>
        <end position="243"/>
    </location>
</feature>
<name>A0ABQ5E5L9_9ASTR</name>
<feature type="non-terminal residue" evidence="2">
    <location>
        <position position="321"/>
    </location>
</feature>